<dbReference type="GO" id="GO:0031992">
    <property type="term" value="F:energy transducer activity"/>
    <property type="evidence" value="ECO:0007669"/>
    <property type="project" value="TreeGrafter"/>
</dbReference>
<reference evidence="12 13" key="1">
    <citation type="submission" date="2018-04" db="EMBL/GenBank/DDBJ databases">
        <title>Denitrifier Microvirgula.</title>
        <authorList>
            <person name="Anderson E."/>
            <person name="Jang J."/>
            <person name="Ishii S."/>
        </authorList>
    </citation>
    <scope>NUCLEOTIDE SEQUENCE [LARGE SCALE GENOMIC DNA]</scope>
    <source>
        <strain evidence="12 13">BE2.4</strain>
    </source>
</reference>
<evidence type="ECO:0000256" key="5">
    <source>
        <dbReference type="ARBA" id="ARBA00022519"/>
    </source>
</evidence>
<evidence type="ECO:0000256" key="3">
    <source>
        <dbReference type="ARBA" id="ARBA00022448"/>
    </source>
</evidence>
<dbReference type="InterPro" id="IPR006260">
    <property type="entry name" value="TonB/TolA_C"/>
</dbReference>
<dbReference type="PANTHER" id="PTHR33446:SF2">
    <property type="entry name" value="PROTEIN TONB"/>
    <property type="match status" value="1"/>
</dbReference>
<evidence type="ECO:0000256" key="6">
    <source>
        <dbReference type="ARBA" id="ARBA00022692"/>
    </source>
</evidence>
<feature type="compositionally biased region" description="Basic and acidic residues" evidence="10">
    <location>
        <begin position="78"/>
        <end position="90"/>
    </location>
</feature>
<evidence type="ECO:0000256" key="1">
    <source>
        <dbReference type="ARBA" id="ARBA00004383"/>
    </source>
</evidence>
<dbReference type="Pfam" id="PF03544">
    <property type="entry name" value="TonB_C"/>
    <property type="match status" value="1"/>
</dbReference>
<feature type="compositionally biased region" description="Low complexity" evidence="10">
    <location>
        <begin position="102"/>
        <end position="122"/>
    </location>
</feature>
<organism evidence="12 13">
    <name type="scientific">Microvirgula aerodenitrificans</name>
    <dbReference type="NCBI Taxonomy" id="57480"/>
    <lineage>
        <taxon>Bacteria</taxon>
        <taxon>Pseudomonadati</taxon>
        <taxon>Pseudomonadota</taxon>
        <taxon>Betaproteobacteria</taxon>
        <taxon>Neisseriales</taxon>
        <taxon>Aquaspirillaceae</taxon>
        <taxon>Microvirgula</taxon>
    </lineage>
</organism>
<dbReference type="GO" id="GO:0015031">
    <property type="term" value="P:protein transport"/>
    <property type="evidence" value="ECO:0007669"/>
    <property type="project" value="UniProtKB-KW"/>
</dbReference>
<dbReference type="SUPFAM" id="SSF74653">
    <property type="entry name" value="TolA/TonB C-terminal domain"/>
    <property type="match status" value="1"/>
</dbReference>
<dbReference type="NCBIfam" id="TIGR01352">
    <property type="entry name" value="tonB_Cterm"/>
    <property type="match status" value="1"/>
</dbReference>
<feature type="compositionally biased region" description="Low complexity" evidence="10">
    <location>
        <begin position="56"/>
        <end position="65"/>
    </location>
</feature>
<dbReference type="AlphaFoldDB" id="A0A2S0P8Q0"/>
<keyword evidence="3" id="KW-0813">Transport</keyword>
<keyword evidence="13" id="KW-1185">Reference proteome</keyword>
<dbReference type="GO" id="GO:0098797">
    <property type="term" value="C:plasma membrane protein complex"/>
    <property type="evidence" value="ECO:0007669"/>
    <property type="project" value="TreeGrafter"/>
</dbReference>
<keyword evidence="8" id="KW-1133">Transmembrane helix</keyword>
<protein>
    <submittedName>
        <fullName evidence="12">Energy transducer TonB</fullName>
    </submittedName>
</protein>
<sequence length="231" mass="24200">MMSAMNRKTETSTLLIAVGLHVVLLAAVAKPVEHTTLTAPRIDYVSLAPITEEAPAPAAAAPAAPRSEPTPVKPQPVVKREPRPVPRVADKSPVIPVPTEKAAPSTASAASDASPDRTASSDSHSDSRSGAERSESTAEVAPSFNAAYLSNPRPSYPPISREMGEQGTVMLRVEVSAEGAPVAVKLHKSSGFGRLDRAALDAVQRWRFVPAKRGSTAVAGSVLVPMKFNLT</sequence>
<dbReference type="PROSITE" id="PS52015">
    <property type="entry name" value="TONB_CTD"/>
    <property type="match status" value="1"/>
</dbReference>
<accession>A0A2S0P8Q0</accession>
<feature type="domain" description="TonB C-terminal" evidence="11">
    <location>
        <begin position="141"/>
        <end position="231"/>
    </location>
</feature>
<dbReference type="GO" id="GO:0055085">
    <property type="term" value="P:transmembrane transport"/>
    <property type="evidence" value="ECO:0007669"/>
    <property type="project" value="InterPro"/>
</dbReference>
<evidence type="ECO:0000256" key="7">
    <source>
        <dbReference type="ARBA" id="ARBA00022927"/>
    </source>
</evidence>
<evidence type="ECO:0000256" key="9">
    <source>
        <dbReference type="ARBA" id="ARBA00023136"/>
    </source>
</evidence>
<evidence type="ECO:0000313" key="13">
    <source>
        <dbReference type="Proteomes" id="UP000244173"/>
    </source>
</evidence>
<dbReference type="InterPro" id="IPR051045">
    <property type="entry name" value="TonB-dependent_transducer"/>
</dbReference>
<feature type="compositionally biased region" description="Basic and acidic residues" evidence="10">
    <location>
        <begin position="123"/>
        <end position="136"/>
    </location>
</feature>
<evidence type="ECO:0000256" key="8">
    <source>
        <dbReference type="ARBA" id="ARBA00022989"/>
    </source>
</evidence>
<proteinExistence type="inferred from homology"/>
<keyword evidence="7" id="KW-0653">Protein transport</keyword>
<dbReference type="PANTHER" id="PTHR33446">
    <property type="entry name" value="PROTEIN TONB-RELATED"/>
    <property type="match status" value="1"/>
</dbReference>
<evidence type="ECO:0000313" key="12">
    <source>
        <dbReference type="EMBL" id="AVY93748.1"/>
    </source>
</evidence>
<name>A0A2S0P8Q0_9NEIS</name>
<dbReference type="EMBL" id="CP028519">
    <property type="protein sequence ID" value="AVY93748.1"/>
    <property type="molecule type" value="Genomic_DNA"/>
</dbReference>
<dbReference type="InterPro" id="IPR037682">
    <property type="entry name" value="TonB_C"/>
</dbReference>
<keyword evidence="6" id="KW-0812">Transmembrane</keyword>
<dbReference type="Gene3D" id="3.30.1150.10">
    <property type="match status" value="1"/>
</dbReference>
<keyword evidence="5" id="KW-0997">Cell inner membrane</keyword>
<dbReference type="Proteomes" id="UP000244173">
    <property type="component" value="Chromosome"/>
</dbReference>
<evidence type="ECO:0000256" key="4">
    <source>
        <dbReference type="ARBA" id="ARBA00022475"/>
    </source>
</evidence>
<keyword evidence="4" id="KW-1003">Cell membrane</keyword>
<dbReference type="KEGG" id="maer:DAI18_06565"/>
<keyword evidence="9" id="KW-0472">Membrane</keyword>
<gene>
    <name evidence="12" type="ORF">DAI18_06565</name>
</gene>
<dbReference type="STRING" id="1122240.GCA_000620105_01360"/>
<comment type="subcellular location">
    <subcellularLocation>
        <location evidence="1">Cell inner membrane</location>
        <topology evidence="1">Single-pass membrane protein</topology>
        <orientation evidence="1">Periplasmic side</orientation>
    </subcellularLocation>
</comment>
<evidence type="ECO:0000256" key="2">
    <source>
        <dbReference type="ARBA" id="ARBA00006555"/>
    </source>
</evidence>
<comment type="similarity">
    <text evidence="2">Belongs to the TonB family.</text>
</comment>
<feature type="region of interest" description="Disordered" evidence="10">
    <location>
        <begin position="56"/>
        <end position="157"/>
    </location>
</feature>
<evidence type="ECO:0000259" key="11">
    <source>
        <dbReference type="PROSITE" id="PS52015"/>
    </source>
</evidence>
<evidence type="ECO:0000256" key="10">
    <source>
        <dbReference type="SAM" id="MobiDB-lite"/>
    </source>
</evidence>